<evidence type="ECO:0000256" key="1">
    <source>
        <dbReference type="ARBA" id="ARBA00008061"/>
    </source>
</evidence>
<dbReference type="InterPro" id="IPR017853">
    <property type="entry name" value="GH"/>
</dbReference>
<dbReference type="Proteomes" id="UP001556631">
    <property type="component" value="Unassembled WGS sequence"/>
</dbReference>
<dbReference type="EC" id="3.2.1.-" evidence="4"/>
<keyword evidence="5" id="KW-1185">Reference proteome</keyword>
<dbReference type="EMBL" id="JBFPJR010000015">
    <property type="protein sequence ID" value="MEX0428063.1"/>
    <property type="molecule type" value="Genomic_DNA"/>
</dbReference>
<dbReference type="GO" id="GO:0016798">
    <property type="term" value="F:hydrolase activity, acting on glycosyl bonds"/>
    <property type="evidence" value="ECO:0007669"/>
    <property type="project" value="UniProtKB-KW"/>
</dbReference>
<comment type="similarity">
    <text evidence="1">Belongs to the glycosyl hydrolase 13 family.</text>
</comment>
<dbReference type="Gene3D" id="3.90.400.10">
    <property type="entry name" value="Oligo-1,6-glucosidase, Domain 2"/>
    <property type="match status" value="1"/>
</dbReference>
<dbReference type="InterPro" id="IPR045857">
    <property type="entry name" value="O16G_dom_2"/>
</dbReference>
<dbReference type="Gene3D" id="3.20.20.80">
    <property type="entry name" value="Glycosidases"/>
    <property type="match status" value="2"/>
</dbReference>
<organism evidence="4 5">
    <name type="scientific">Nocardioides eburneus</name>
    <dbReference type="NCBI Taxonomy" id="3231482"/>
    <lineage>
        <taxon>Bacteria</taxon>
        <taxon>Bacillati</taxon>
        <taxon>Actinomycetota</taxon>
        <taxon>Actinomycetes</taxon>
        <taxon>Propionibacteriales</taxon>
        <taxon>Nocardioidaceae</taxon>
        <taxon>Nocardioides</taxon>
    </lineage>
</organism>
<keyword evidence="4" id="KW-0378">Hydrolase</keyword>
<evidence type="ECO:0000259" key="3">
    <source>
        <dbReference type="SMART" id="SM00642"/>
    </source>
</evidence>
<dbReference type="InterPro" id="IPR006047">
    <property type="entry name" value="GH13_cat_dom"/>
</dbReference>
<accession>A0ABV3SYN7</accession>
<evidence type="ECO:0000313" key="4">
    <source>
        <dbReference type="EMBL" id="MEX0428063.1"/>
    </source>
</evidence>
<evidence type="ECO:0000313" key="5">
    <source>
        <dbReference type="Proteomes" id="UP001556631"/>
    </source>
</evidence>
<dbReference type="PANTHER" id="PTHR10357">
    <property type="entry name" value="ALPHA-AMYLASE FAMILY MEMBER"/>
    <property type="match status" value="1"/>
</dbReference>
<feature type="domain" description="Glycosyl hydrolase family 13 catalytic" evidence="3">
    <location>
        <begin position="35"/>
        <end position="483"/>
    </location>
</feature>
<feature type="region of interest" description="Disordered" evidence="2">
    <location>
        <begin position="1"/>
        <end position="21"/>
    </location>
</feature>
<dbReference type="CDD" id="cd11332">
    <property type="entry name" value="AmyAc_OligoGlu_TS"/>
    <property type="match status" value="1"/>
</dbReference>
<feature type="region of interest" description="Disordered" evidence="2">
    <location>
        <begin position="179"/>
        <end position="224"/>
    </location>
</feature>
<dbReference type="SUPFAM" id="SSF51445">
    <property type="entry name" value="(Trans)glycosidases"/>
    <property type="match status" value="1"/>
</dbReference>
<comment type="caution">
    <text evidence="4">The sequence shown here is derived from an EMBL/GenBank/DDBJ whole genome shotgun (WGS) entry which is preliminary data.</text>
</comment>
<evidence type="ECO:0000256" key="2">
    <source>
        <dbReference type="SAM" id="MobiDB-lite"/>
    </source>
</evidence>
<sequence>MSLPDPAERTPAVPVFDSTSDGTRPDWWREAVTYQVYVRSFADGDGDGIGDLPGITSRLPYLRDLGVDAVWLTPFYTSPQKDHGYDVADYTDVDPLFGRLTDADALVAEAHRLGLRVIVDLVPNHTSSAHPWFRAALAAAPGSPERARYLFRDGRGPHGAEPPNNWRSVFGGPAWTRVDEPDGTPQGGSVAAEGDVAAGGSVAAEPTGARSGEHDSVAAEPTRSPQRTAQWFLHLFDSSQPDLDWRNPEVEAMFEGVLRFWLDRGVDGFRIDVAHGLVKEASLRDQIVSEAESPGEAPSPAQNDEPHAMVERTAKDEPMWDQPEVHDIYRSWRRLLDSYSTDGHDRMLVAEAWTQTPESLARYVRPDEMQQAFNFAWLLADWSAKEFEEVVRGTLEALAPVGASPTWVLSNHDVVRHPTRYGGGRVGLDRARAATLAMLGLPGSAYLYQGEELGLEQVDVPDHAREDPAWLRTRHTQTPDPGRDGCRVPLPWSGTTPPYGFSAVAGQPWLPQPAAWAALTVEAQTGAPASTLEFYRRALAARRTHALSAGDEVELLDLGEDLFAFRRGPLTVVLNAGEETTRLPARDVLIASGELEAGALPPNTCVWLG</sequence>
<keyword evidence="4" id="KW-0326">Glycosidase</keyword>
<name>A0ABV3SYN7_9ACTN</name>
<dbReference type="Pfam" id="PF00128">
    <property type="entry name" value="Alpha-amylase"/>
    <property type="match status" value="2"/>
</dbReference>
<dbReference type="SMART" id="SM00642">
    <property type="entry name" value="Aamy"/>
    <property type="match status" value="1"/>
</dbReference>
<gene>
    <name evidence="4" type="ORF">AB3X52_10580</name>
</gene>
<dbReference type="PANTHER" id="PTHR10357:SF179">
    <property type="entry name" value="NEUTRAL AND BASIC AMINO ACID TRANSPORT PROTEIN RBAT"/>
    <property type="match status" value="1"/>
</dbReference>
<reference evidence="4 5" key="1">
    <citation type="submission" date="2024-07" db="EMBL/GenBank/DDBJ databases">
        <authorList>
            <person name="Lee S."/>
            <person name="Kang M."/>
        </authorList>
    </citation>
    <scope>NUCLEOTIDE SEQUENCE [LARGE SCALE GENOMIC DNA]</scope>
    <source>
        <strain evidence="4 5">DS6</strain>
    </source>
</reference>
<protein>
    <submittedName>
        <fullName evidence="4">Glycoside hydrolase family 13 protein</fullName>
        <ecNumber evidence="4">3.2.1.-</ecNumber>
    </submittedName>
</protein>
<dbReference type="RefSeq" id="WP_367994026.1">
    <property type="nucleotide sequence ID" value="NZ_JBFPJR010000015.1"/>
</dbReference>
<proteinExistence type="inferred from homology"/>